<proteinExistence type="predicted"/>
<keyword evidence="2" id="KW-1185">Reference proteome</keyword>
<dbReference type="EMBL" id="PGOL01008455">
    <property type="protein sequence ID" value="PKI31723.1"/>
    <property type="molecule type" value="Genomic_DNA"/>
</dbReference>
<reference evidence="1 2" key="1">
    <citation type="submission" date="2017-11" db="EMBL/GenBank/DDBJ databases">
        <title>De-novo sequencing of pomegranate (Punica granatum L.) genome.</title>
        <authorList>
            <person name="Akparov Z."/>
            <person name="Amiraslanov A."/>
            <person name="Hajiyeva S."/>
            <person name="Abbasov M."/>
            <person name="Kaur K."/>
            <person name="Hamwieh A."/>
            <person name="Solovyev V."/>
            <person name="Salamov A."/>
            <person name="Braich B."/>
            <person name="Kosarev P."/>
            <person name="Mahmoud A."/>
            <person name="Hajiyev E."/>
            <person name="Babayeva S."/>
            <person name="Izzatullayeva V."/>
            <person name="Mammadov A."/>
            <person name="Mammadov A."/>
            <person name="Sharifova S."/>
            <person name="Ojaghi J."/>
            <person name="Eynullazada K."/>
            <person name="Bayramov B."/>
            <person name="Abdulazimova A."/>
            <person name="Shahmuradov I."/>
        </authorList>
    </citation>
    <scope>NUCLEOTIDE SEQUENCE [LARGE SCALE GENOMIC DNA]</scope>
    <source>
        <strain evidence="2">cv. AG2017</strain>
        <tissue evidence="1">Leaf</tissue>
    </source>
</reference>
<dbReference type="Proteomes" id="UP000233551">
    <property type="component" value="Unassembled WGS sequence"/>
</dbReference>
<dbReference type="AlphaFoldDB" id="A0A2I0HJD7"/>
<evidence type="ECO:0000313" key="1">
    <source>
        <dbReference type="EMBL" id="PKI31723.1"/>
    </source>
</evidence>
<accession>A0A2I0HJD7</accession>
<protein>
    <submittedName>
        <fullName evidence="1">Uncharacterized protein</fullName>
    </submittedName>
</protein>
<name>A0A2I0HJD7_PUNGR</name>
<evidence type="ECO:0000313" key="2">
    <source>
        <dbReference type="Proteomes" id="UP000233551"/>
    </source>
</evidence>
<dbReference type="SUPFAM" id="SSF48576">
    <property type="entry name" value="Terpenoid synthases"/>
    <property type="match status" value="1"/>
</dbReference>
<dbReference type="Gene3D" id="1.10.600.10">
    <property type="entry name" value="Farnesyl Diphosphate Synthase"/>
    <property type="match status" value="1"/>
</dbReference>
<organism evidence="1 2">
    <name type="scientific">Punica granatum</name>
    <name type="common">Pomegranate</name>
    <dbReference type="NCBI Taxonomy" id="22663"/>
    <lineage>
        <taxon>Eukaryota</taxon>
        <taxon>Viridiplantae</taxon>
        <taxon>Streptophyta</taxon>
        <taxon>Embryophyta</taxon>
        <taxon>Tracheophyta</taxon>
        <taxon>Spermatophyta</taxon>
        <taxon>Magnoliopsida</taxon>
        <taxon>eudicotyledons</taxon>
        <taxon>Gunneridae</taxon>
        <taxon>Pentapetalae</taxon>
        <taxon>rosids</taxon>
        <taxon>malvids</taxon>
        <taxon>Myrtales</taxon>
        <taxon>Lythraceae</taxon>
        <taxon>Punica</taxon>
    </lineage>
</organism>
<gene>
    <name evidence="1" type="ORF">CRG98_047876</name>
</gene>
<comment type="caution">
    <text evidence="1">The sequence shown here is derived from an EMBL/GenBank/DDBJ whole genome shotgun (WGS) entry which is preliminary data.</text>
</comment>
<dbReference type="STRING" id="22663.A0A2I0HJD7"/>
<dbReference type="InterPro" id="IPR008949">
    <property type="entry name" value="Isoprenoid_synthase_dom_sf"/>
</dbReference>
<sequence>MEYHMQKTYYKTASLIANSCKAISLLADQTAEAANFAHDYGSNLVSRDWHFN</sequence>